<evidence type="ECO:0000313" key="2">
    <source>
        <dbReference type="EMBL" id="MBE6269886.1"/>
    </source>
</evidence>
<accession>A0A9D5NYK5</accession>
<dbReference type="Proteomes" id="UP000806522">
    <property type="component" value="Unassembled WGS sequence"/>
</dbReference>
<proteinExistence type="predicted"/>
<evidence type="ECO:0000256" key="1">
    <source>
        <dbReference type="SAM" id="SignalP"/>
    </source>
</evidence>
<gene>
    <name evidence="2" type="ORF">E7101_02930</name>
</gene>
<evidence type="ECO:0008006" key="4">
    <source>
        <dbReference type="Google" id="ProtNLM"/>
    </source>
</evidence>
<name>A0A9D5NYK5_XYLRU</name>
<organism evidence="2 3">
    <name type="scientific">Xylanibacter ruminicola</name>
    <name type="common">Prevotella ruminicola</name>
    <dbReference type="NCBI Taxonomy" id="839"/>
    <lineage>
        <taxon>Bacteria</taxon>
        <taxon>Pseudomonadati</taxon>
        <taxon>Bacteroidota</taxon>
        <taxon>Bacteroidia</taxon>
        <taxon>Bacteroidales</taxon>
        <taxon>Prevotellaceae</taxon>
        <taxon>Xylanibacter</taxon>
    </lineage>
</organism>
<keyword evidence="1" id="KW-0732">Signal</keyword>
<dbReference type="AlphaFoldDB" id="A0A9D5NYK5"/>
<feature type="signal peptide" evidence="1">
    <location>
        <begin position="1"/>
        <end position="26"/>
    </location>
</feature>
<dbReference type="EMBL" id="SUYC01000002">
    <property type="protein sequence ID" value="MBE6269886.1"/>
    <property type="molecule type" value="Genomic_DNA"/>
</dbReference>
<evidence type="ECO:0000313" key="3">
    <source>
        <dbReference type="Proteomes" id="UP000806522"/>
    </source>
</evidence>
<protein>
    <recommendedName>
        <fullName evidence="4">Zeta toxin</fullName>
    </recommendedName>
</protein>
<feature type="chain" id="PRO_5039359989" description="Zeta toxin" evidence="1">
    <location>
        <begin position="27"/>
        <end position="290"/>
    </location>
</feature>
<reference evidence="2" key="1">
    <citation type="submission" date="2019-04" db="EMBL/GenBank/DDBJ databases">
        <title>Evolution of Biomass-Degrading Anaerobic Consortia Revealed by Metagenomics.</title>
        <authorList>
            <person name="Peng X."/>
        </authorList>
    </citation>
    <scope>NUCLEOTIDE SEQUENCE</scope>
    <source>
        <strain evidence="2">SIG140</strain>
    </source>
</reference>
<comment type="caution">
    <text evidence="2">The sequence shown here is derived from an EMBL/GenBank/DDBJ whole genome shotgun (WGS) entry which is preliminary data.</text>
</comment>
<sequence length="290" mass="32613">MIMFKRAIYKTILIALLMLWQTTALAANLISNTNEKTDSTQLVIKLDAAYKWVGEHLDSLADSYLAKSGNILDPDNVREELKCIGYNGLNVTDYIMASRQIDSLVLARLIDRAEAEGNKTIFFMMGSTASGKSTALRNNPKLKALAHSAGLVYDGAFISIPSFESRLKMVQDRGFKASIVFVHNDPVTGFTNMINRLIRSNRAMSHYYYVYCYPLFKGRIAYLLKEHPDITLYCLDNSHNKGGVRVSIEEALTWDYTITKEIEDKLNDIMQEFISSGKLTPAQVQALIAE</sequence>